<dbReference type="Gene3D" id="3.40.50.150">
    <property type="entry name" value="Vaccinia Virus protein VP39"/>
    <property type="match status" value="1"/>
</dbReference>
<dbReference type="RefSeq" id="WP_280580226.1">
    <property type="nucleotide sequence ID" value="NZ_JARXRO010000020.1"/>
</dbReference>
<keyword evidence="3" id="KW-1185">Reference proteome</keyword>
<keyword evidence="2" id="KW-0489">Methyltransferase</keyword>
<evidence type="ECO:0000259" key="1">
    <source>
        <dbReference type="Pfam" id="PF08241"/>
    </source>
</evidence>
<dbReference type="InterPro" id="IPR013216">
    <property type="entry name" value="Methyltransf_11"/>
</dbReference>
<name>A0ABT6JXY1_9GAMM</name>
<feature type="domain" description="Methyltransferase type 11" evidence="1">
    <location>
        <begin position="34"/>
        <end position="84"/>
    </location>
</feature>
<reference evidence="2 3" key="1">
    <citation type="submission" date="2023-04" db="EMBL/GenBank/DDBJ databases">
        <title>Luteimonas sp. M1R5S59.</title>
        <authorList>
            <person name="Sun J.-Q."/>
        </authorList>
    </citation>
    <scope>NUCLEOTIDE SEQUENCE [LARGE SCALE GENOMIC DNA]</scope>
    <source>
        <strain evidence="2 3">M1R5S59</strain>
    </source>
</reference>
<dbReference type="GO" id="GO:0008168">
    <property type="term" value="F:methyltransferase activity"/>
    <property type="evidence" value="ECO:0007669"/>
    <property type="project" value="UniProtKB-KW"/>
</dbReference>
<sequence length="185" mass="20589">MSQMAIEKLHLGCGPRHIPGWYHVDALALAHVDHVGPVDDLAWIPDGSVGIIYASHVLEHFGRHAYMKVLQEWRRVLRPGGILRIAVPDFAAAARLYVSGALPRGIEEIRGLMSGGQKDQYDYHFNVFDEPSLKAAMLEAGFSSVRHWDWRTTEHAGIDDFSQAYLPHLDKTNGTLVSLNLEGIA</sequence>
<gene>
    <name evidence="2" type="ORF">QFW81_16140</name>
</gene>
<accession>A0ABT6JXY1</accession>
<proteinExistence type="predicted"/>
<dbReference type="Pfam" id="PF08241">
    <property type="entry name" value="Methyltransf_11"/>
    <property type="match status" value="1"/>
</dbReference>
<dbReference type="Proteomes" id="UP001156873">
    <property type="component" value="Unassembled WGS sequence"/>
</dbReference>
<comment type="caution">
    <text evidence="2">The sequence shown here is derived from an EMBL/GenBank/DDBJ whole genome shotgun (WGS) entry which is preliminary data.</text>
</comment>
<dbReference type="InterPro" id="IPR029063">
    <property type="entry name" value="SAM-dependent_MTases_sf"/>
</dbReference>
<organism evidence="2 3">
    <name type="scientific">Luteimonas kalidii</name>
    <dbReference type="NCBI Taxonomy" id="3042025"/>
    <lineage>
        <taxon>Bacteria</taxon>
        <taxon>Pseudomonadati</taxon>
        <taxon>Pseudomonadota</taxon>
        <taxon>Gammaproteobacteria</taxon>
        <taxon>Lysobacterales</taxon>
        <taxon>Lysobacteraceae</taxon>
        <taxon>Luteimonas</taxon>
    </lineage>
</organism>
<dbReference type="GO" id="GO:0032259">
    <property type="term" value="P:methylation"/>
    <property type="evidence" value="ECO:0007669"/>
    <property type="project" value="UniProtKB-KW"/>
</dbReference>
<evidence type="ECO:0000313" key="2">
    <source>
        <dbReference type="EMBL" id="MDH5835442.1"/>
    </source>
</evidence>
<evidence type="ECO:0000313" key="3">
    <source>
        <dbReference type="Proteomes" id="UP001156873"/>
    </source>
</evidence>
<dbReference type="SUPFAM" id="SSF53335">
    <property type="entry name" value="S-adenosyl-L-methionine-dependent methyltransferases"/>
    <property type="match status" value="1"/>
</dbReference>
<dbReference type="EMBL" id="JARXRO010000020">
    <property type="protein sequence ID" value="MDH5835442.1"/>
    <property type="molecule type" value="Genomic_DNA"/>
</dbReference>
<protein>
    <submittedName>
        <fullName evidence="2">Methyltransferase domain-containing protein</fullName>
    </submittedName>
</protein>
<keyword evidence="2" id="KW-0808">Transferase</keyword>
<dbReference type="CDD" id="cd02440">
    <property type="entry name" value="AdoMet_MTases"/>
    <property type="match status" value="1"/>
</dbReference>